<feature type="transmembrane region" description="Helical" evidence="4">
    <location>
        <begin position="346"/>
        <end position="368"/>
    </location>
</feature>
<keyword evidence="4" id="KW-1133">Transmembrane helix</keyword>
<dbReference type="EMBL" id="CP089291">
    <property type="protein sequence ID" value="UOF89587.1"/>
    <property type="molecule type" value="Genomic_DNA"/>
</dbReference>
<keyword evidence="2 4" id="KW-0472">Membrane</keyword>
<dbReference type="InterPro" id="IPR004995">
    <property type="entry name" value="Spore_Ger"/>
</dbReference>
<accession>A0ABY4CJG5</accession>
<protein>
    <submittedName>
        <fullName evidence="5">Spore germination protein</fullName>
    </submittedName>
</protein>
<evidence type="ECO:0000256" key="2">
    <source>
        <dbReference type="ARBA" id="ARBA00023136"/>
    </source>
</evidence>
<dbReference type="Pfam" id="PF03323">
    <property type="entry name" value="GerA"/>
    <property type="match status" value="1"/>
</dbReference>
<dbReference type="Proteomes" id="UP000830167">
    <property type="component" value="Chromosome"/>
</dbReference>
<dbReference type="PANTHER" id="PTHR22550:SF5">
    <property type="entry name" value="LEUCINE ZIPPER PROTEIN 4"/>
    <property type="match status" value="1"/>
</dbReference>
<gene>
    <name evidence="5" type="ORF">LSG31_17115</name>
</gene>
<feature type="region of interest" description="Disordered" evidence="3">
    <location>
        <begin position="543"/>
        <end position="565"/>
    </location>
</feature>
<evidence type="ECO:0000313" key="6">
    <source>
        <dbReference type="Proteomes" id="UP000830167"/>
    </source>
</evidence>
<sequence>MRKPFPIKKSRLNSGLLGTKSYQEQKQDAKEINMQQHQQAHQATCAKNLDKKSEPKNIQIHTDVARNKTYLTELFSKCSDIILHEIQIINGPNMLLLKVDGLADTSHFDDNVLKSLMLSPGVAAQMDQQPPYTAEELMMRFIPMGQSKIMKTMSEAIDHVLTGDTVVFFNGYDQAIAISAKKWEHRAPEEPSTEAVVRGPREGFVESIRTNTALLRRRIRTVDFKIESLKVGRVTKTDVALAYIEGIVTDSVVDELRTRLERIDIDGVIDSGYIVEFIEDQPLSPFPQIQSTERPDTVTACLLEGRCVILIDGSPFTLIAPVNIWGSLQANEDYYQRFLAATIIRWIRYIFTLMALLLPSMYIAITTFHQEMLPTNLLLSLAAAREASPFPALVEAFIMEITFEALREAGVRLPKAVGQAVSIVGALVIGQAAVQAGIVSSPMVIIVSVTGIANFTIPRYEFALGIRILRFPLMILAGTFGLYGIVIGLIAIIGHICALRSVGVPYAAPLAPFSIKGLKDTLLRAPWYSMNWRPRLFGYQNSVRVPKGQKPRPPQQNVPKRRGGS</sequence>
<name>A0ABY4CJG5_9BACL</name>
<evidence type="ECO:0000256" key="3">
    <source>
        <dbReference type="SAM" id="MobiDB-lite"/>
    </source>
</evidence>
<organism evidence="5 6">
    <name type="scientific">Fodinisporobacter ferrooxydans</name>
    <dbReference type="NCBI Taxonomy" id="2901836"/>
    <lineage>
        <taxon>Bacteria</taxon>
        <taxon>Bacillati</taxon>
        <taxon>Bacillota</taxon>
        <taxon>Bacilli</taxon>
        <taxon>Bacillales</taxon>
        <taxon>Alicyclobacillaceae</taxon>
        <taxon>Fodinisporobacter</taxon>
    </lineage>
</organism>
<dbReference type="PIRSF" id="PIRSF005690">
    <property type="entry name" value="GerBA"/>
    <property type="match status" value="1"/>
</dbReference>
<comment type="similarity">
    <text evidence="1">Belongs to the GerABKA family.</text>
</comment>
<keyword evidence="6" id="KW-1185">Reference proteome</keyword>
<feature type="transmembrane region" description="Helical" evidence="4">
    <location>
        <begin position="469"/>
        <end position="493"/>
    </location>
</feature>
<proteinExistence type="inferred from homology"/>
<feature type="transmembrane region" description="Helical" evidence="4">
    <location>
        <begin position="439"/>
        <end position="457"/>
    </location>
</feature>
<keyword evidence="4" id="KW-0812">Transmembrane</keyword>
<dbReference type="RefSeq" id="WP_347436276.1">
    <property type="nucleotide sequence ID" value="NZ_CP089291.1"/>
</dbReference>
<evidence type="ECO:0000313" key="5">
    <source>
        <dbReference type="EMBL" id="UOF89587.1"/>
    </source>
</evidence>
<reference evidence="5" key="1">
    <citation type="submission" date="2021-12" db="EMBL/GenBank/DDBJ databases">
        <title>Alicyclobacillaceae gen. nov., sp. nov., isolated from chalcocite enrichment system.</title>
        <authorList>
            <person name="Jiang Z."/>
        </authorList>
    </citation>
    <scope>NUCLEOTIDE SEQUENCE</scope>
    <source>
        <strain evidence="5">MYW30-H2</strain>
    </source>
</reference>
<evidence type="ECO:0000256" key="4">
    <source>
        <dbReference type="SAM" id="Phobius"/>
    </source>
</evidence>
<dbReference type="PANTHER" id="PTHR22550">
    <property type="entry name" value="SPORE GERMINATION PROTEIN"/>
    <property type="match status" value="1"/>
</dbReference>
<evidence type="ECO:0000256" key="1">
    <source>
        <dbReference type="ARBA" id="ARBA00005278"/>
    </source>
</evidence>
<dbReference type="InterPro" id="IPR050768">
    <property type="entry name" value="UPF0353/GerABKA_families"/>
</dbReference>